<evidence type="ECO:0000313" key="9">
    <source>
        <dbReference type="Proteomes" id="UP001607302"/>
    </source>
</evidence>
<dbReference type="PANTHER" id="PTHR28595">
    <property type="entry name" value="39S RIBOSOMAL PROTEIN L54, MITOCHONDRIAL"/>
    <property type="match status" value="1"/>
</dbReference>
<evidence type="ECO:0000256" key="6">
    <source>
        <dbReference type="ARBA" id="ARBA00033752"/>
    </source>
</evidence>
<dbReference type="PANTHER" id="PTHR28595:SF1">
    <property type="entry name" value="LARGE RIBOSOMAL SUBUNIT PROTEIN ML54"/>
    <property type="match status" value="1"/>
</dbReference>
<dbReference type="EMBL" id="JAUDFV010000165">
    <property type="protein sequence ID" value="KAL2712675.1"/>
    <property type="molecule type" value="Genomic_DNA"/>
</dbReference>
<evidence type="ECO:0000256" key="2">
    <source>
        <dbReference type="ARBA" id="ARBA00022946"/>
    </source>
</evidence>
<evidence type="ECO:0000256" key="3">
    <source>
        <dbReference type="ARBA" id="ARBA00022980"/>
    </source>
</evidence>
<keyword evidence="9" id="KW-1185">Reference proteome</keyword>
<keyword evidence="4" id="KW-0496">Mitochondrion</keyword>
<dbReference type="GO" id="GO:1990904">
    <property type="term" value="C:ribonucleoprotein complex"/>
    <property type="evidence" value="ECO:0007669"/>
    <property type="project" value="UniProtKB-KW"/>
</dbReference>
<keyword evidence="5" id="KW-0687">Ribonucleoprotein</keyword>
<comment type="subcellular location">
    <subcellularLocation>
        <location evidence="1">Mitochondrion</location>
    </subcellularLocation>
</comment>
<keyword evidence="3" id="KW-0689">Ribosomal protein</keyword>
<sequence length="126" mass="14610">MNLLCRISPKHIISTCYKIQTNNYAAPGSKPTLGKGVTGKKSIVSPKIQFPVEKDANKLVTYVCGSNYFKEGEDIKLKPDSEYPDWLWTLSLTPQRLEDMDPNTKQYWRKLRKHAIRNHNLKKKFQ</sequence>
<proteinExistence type="inferred from homology"/>
<dbReference type="Pfam" id="PF08561">
    <property type="entry name" value="Ribosomal_L37"/>
    <property type="match status" value="1"/>
</dbReference>
<gene>
    <name evidence="8" type="ORF">V1478_017630</name>
</gene>
<evidence type="ECO:0000313" key="8">
    <source>
        <dbReference type="EMBL" id="KAL2712675.1"/>
    </source>
</evidence>
<name>A0ABD1ZYS3_VESSQ</name>
<keyword evidence="2" id="KW-0809">Transit peptide</keyword>
<organism evidence="8 9">
    <name type="scientific">Vespula squamosa</name>
    <name type="common">Southern yellow jacket</name>
    <name type="synonym">Wasp</name>
    <dbReference type="NCBI Taxonomy" id="30214"/>
    <lineage>
        <taxon>Eukaryota</taxon>
        <taxon>Metazoa</taxon>
        <taxon>Ecdysozoa</taxon>
        <taxon>Arthropoda</taxon>
        <taxon>Hexapoda</taxon>
        <taxon>Insecta</taxon>
        <taxon>Pterygota</taxon>
        <taxon>Neoptera</taxon>
        <taxon>Endopterygota</taxon>
        <taxon>Hymenoptera</taxon>
        <taxon>Apocrita</taxon>
        <taxon>Aculeata</taxon>
        <taxon>Vespoidea</taxon>
        <taxon>Vespidae</taxon>
        <taxon>Vespinae</taxon>
        <taxon>Vespula</taxon>
    </lineage>
</organism>
<evidence type="ECO:0000256" key="5">
    <source>
        <dbReference type="ARBA" id="ARBA00023274"/>
    </source>
</evidence>
<protein>
    <recommendedName>
        <fullName evidence="7">Large ribosomal subunit protein mL54</fullName>
    </recommendedName>
</protein>
<comment type="similarity">
    <text evidence="6">Belongs to the mitochondrion-specific ribosomal protein mL54 family.</text>
</comment>
<evidence type="ECO:0000256" key="7">
    <source>
        <dbReference type="ARBA" id="ARBA00035179"/>
    </source>
</evidence>
<reference evidence="8 9" key="1">
    <citation type="journal article" date="2024" name="Ann. Entomol. Soc. Am.">
        <title>Genomic analyses of the southern and eastern yellowjacket wasps (Hymenoptera: Vespidae) reveal evolutionary signatures of social life.</title>
        <authorList>
            <person name="Catto M.A."/>
            <person name="Caine P.B."/>
            <person name="Orr S.E."/>
            <person name="Hunt B.G."/>
            <person name="Goodisman M.A.D."/>
        </authorList>
    </citation>
    <scope>NUCLEOTIDE SEQUENCE [LARGE SCALE GENOMIC DNA]</scope>
    <source>
        <strain evidence="8">233</strain>
        <tissue evidence="8">Head and thorax</tissue>
    </source>
</reference>
<accession>A0ABD1ZYS3</accession>
<dbReference type="Proteomes" id="UP001607302">
    <property type="component" value="Unassembled WGS sequence"/>
</dbReference>
<dbReference type="AlphaFoldDB" id="A0ABD1ZYS3"/>
<evidence type="ECO:0000256" key="1">
    <source>
        <dbReference type="ARBA" id="ARBA00004173"/>
    </source>
</evidence>
<dbReference type="GO" id="GO:0005840">
    <property type="term" value="C:ribosome"/>
    <property type="evidence" value="ECO:0007669"/>
    <property type="project" value="UniProtKB-KW"/>
</dbReference>
<dbReference type="GO" id="GO:0005739">
    <property type="term" value="C:mitochondrion"/>
    <property type="evidence" value="ECO:0007669"/>
    <property type="project" value="UniProtKB-SubCell"/>
</dbReference>
<dbReference type="InterPro" id="IPR013870">
    <property type="entry name" value="Ribosomal_mL54"/>
</dbReference>
<comment type="caution">
    <text evidence="8">The sequence shown here is derived from an EMBL/GenBank/DDBJ whole genome shotgun (WGS) entry which is preliminary data.</text>
</comment>
<evidence type="ECO:0000256" key="4">
    <source>
        <dbReference type="ARBA" id="ARBA00023128"/>
    </source>
</evidence>